<dbReference type="Pfam" id="PF00005">
    <property type="entry name" value="ABC_tran"/>
    <property type="match status" value="4"/>
</dbReference>
<feature type="transmembrane region" description="Helical" evidence="13">
    <location>
        <begin position="1392"/>
        <end position="1413"/>
    </location>
</feature>
<dbReference type="RefSeq" id="XP_023933077.1">
    <property type="nucleotide sequence ID" value="XM_024077309.1"/>
</dbReference>
<dbReference type="PRINTS" id="PR01092">
    <property type="entry name" value="SULFNYLUREAR"/>
</dbReference>
<keyword evidence="8 13" id="KW-1133">Transmembrane helix</keyword>
<dbReference type="FunFam" id="3.40.50.300:FF:000163">
    <property type="entry name" value="Multidrug resistance-associated protein member 4"/>
    <property type="match status" value="2"/>
</dbReference>
<dbReference type="PROSITE" id="PS50893">
    <property type="entry name" value="ABC_TRANSPORTER_2"/>
    <property type="match status" value="3"/>
</dbReference>
<evidence type="ECO:0000256" key="13">
    <source>
        <dbReference type="SAM" id="Phobius"/>
    </source>
</evidence>
<dbReference type="SUPFAM" id="SSF90123">
    <property type="entry name" value="ABC transporter transmembrane region"/>
    <property type="match status" value="2"/>
</dbReference>
<dbReference type="InterPro" id="IPR036640">
    <property type="entry name" value="ABC1_TM_sf"/>
</dbReference>
<evidence type="ECO:0000256" key="1">
    <source>
        <dbReference type="ARBA" id="ARBA00004141"/>
    </source>
</evidence>
<feature type="transmembrane region" description="Helical" evidence="13">
    <location>
        <begin position="124"/>
        <end position="145"/>
    </location>
</feature>
<feature type="transmembrane region" description="Helical" evidence="13">
    <location>
        <begin position="56"/>
        <end position="74"/>
    </location>
</feature>
<evidence type="ECO:0000256" key="8">
    <source>
        <dbReference type="ARBA" id="ARBA00022989"/>
    </source>
</evidence>
<keyword evidence="7 17" id="KW-0067">ATP-binding</keyword>
<dbReference type="InterPro" id="IPR027417">
    <property type="entry name" value="P-loop_NTPase"/>
</dbReference>
<dbReference type="GeneID" id="106177752"/>
<evidence type="ECO:0000256" key="12">
    <source>
        <dbReference type="SAM" id="MobiDB-lite"/>
    </source>
</evidence>
<dbReference type="InterPro" id="IPR003439">
    <property type="entry name" value="ABC_transporter-like_ATP-bd"/>
</dbReference>
<dbReference type="Proteomes" id="UP000085678">
    <property type="component" value="Unplaced"/>
</dbReference>
<feature type="transmembrane region" description="Helical" evidence="13">
    <location>
        <begin position="463"/>
        <end position="488"/>
    </location>
</feature>
<dbReference type="InterPro" id="IPR011527">
    <property type="entry name" value="ABC1_TM_dom"/>
</dbReference>
<evidence type="ECO:0000313" key="17">
    <source>
        <dbReference type="RefSeq" id="XP_023933077.1"/>
    </source>
</evidence>
<keyword evidence="4 13" id="KW-0812">Transmembrane</keyword>
<evidence type="ECO:0000256" key="10">
    <source>
        <dbReference type="ARBA" id="ARBA00023170"/>
    </source>
</evidence>
<dbReference type="InterPro" id="IPR050173">
    <property type="entry name" value="ABC_transporter_C-like"/>
</dbReference>
<feature type="domain" description="ABC transporter" evidence="14">
    <location>
        <begin position="1848"/>
        <end position="2082"/>
    </location>
</feature>
<feature type="domain" description="ABC transporter" evidence="14">
    <location>
        <begin position="1601"/>
        <end position="1837"/>
    </location>
</feature>
<feature type="transmembrane region" description="Helical" evidence="13">
    <location>
        <begin position="1535"/>
        <end position="1555"/>
    </location>
</feature>
<gene>
    <name evidence="17" type="primary">LOC106177752</name>
</gene>
<dbReference type="GO" id="GO:0005524">
    <property type="term" value="F:ATP binding"/>
    <property type="evidence" value="ECO:0007669"/>
    <property type="project" value="UniProtKB-KW"/>
</dbReference>
<dbReference type="InterPro" id="IPR000388">
    <property type="entry name" value="ABCC8/9"/>
</dbReference>
<dbReference type="GO" id="GO:0016887">
    <property type="term" value="F:ATP hydrolysis activity"/>
    <property type="evidence" value="ECO:0007669"/>
    <property type="project" value="InterPro"/>
</dbReference>
<dbReference type="GO" id="GO:0006813">
    <property type="term" value="P:potassium ion transport"/>
    <property type="evidence" value="ECO:0007669"/>
    <property type="project" value="InterPro"/>
</dbReference>
<feature type="transmembrane region" description="Helical" evidence="13">
    <location>
        <begin position="494"/>
        <end position="511"/>
    </location>
</feature>
<feature type="compositionally biased region" description="Polar residues" evidence="12">
    <location>
        <begin position="1125"/>
        <end position="1143"/>
    </location>
</feature>
<dbReference type="Gene3D" id="1.20.1560.10">
    <property type="entry name" value="ABC transporter type 1, transmembrane domain"/>
    <property type="match status" value="2"/>
</dbReference>
<feature type="transmembrane region" description="Helical" evidence="13">
    <location>
        <begin position="1317"/>
        <end position="1350"/>
    </location>
</feature>
<dbReference type="GO" id="GO:0032991">
    <property type="term" value="C:protein-containing complex"/>
    <property type="evidence" value="ECO:0007669"/>
    <property type="project" value="UniProtKB-ARBA"/>
</dbReference>
<keyword evidence="16" id="KW-1185">Reference proteome</keyword>
<dbReference type="GO" id="GO:0008281">
    <property type="term" value="F:sulfonylurea receptor activity"/>
    <property type="evidence" value="ECO:0007669"/>
    <property type="project" value="InterPro"/>
</dbReference>
<dbReference type="CDD" id="cd18602">
    <property type="entry name" value="ABC_6TM_SUR1_D2_like"/>
    <property type="match status" value="1"/>
</dbReference>
<dbReference type="InParanoid" id="A0A2R2MST7"/>
<feature type="transmembrane region" description="Helical" evidence="13">
    <location>
        <begin position="95"/>
        <end position="112"/>
    </location>
</feature>
<feature type="transmembrane region" description="Helical" evidence="13">
    <location>
        <begin position="573"/>
        <end position="601"/>
    </location>
</feature>
<dbReference type="CDD" id="cd03250">
    <property type="entry name" value="ABCC_MRP_domain1"/>
    <property type="match status" value="1"/>
</dbReference>
<keyword evidence="9 13" id="KW-0472">Membrane</keyword>
<dbReference type="PROSITE" id="PS00211">
    <property type="entry name" value="ABC_TRANSPORTER_1"/>
    <property type="match status" value="2"/>
</dbReference>
<organism evidence="16 17">
    <name type="scientific">Lingula anatina</name>
    <name type="common">Brachiopod</name>
    <name type="synonym">Lingula unguis</name>
    <dbReference type="NCBI Taxonomy" id="7574"/>
    <lineage>
        <taxon>Eukaryota</taxon>
        <taxon>Metazoa</taxon>
        <taxon>Spiralia</taxon>
        <taxon>Lophotrochozoa</taxon>
        <taxon>Brachiopoda</taxon>
        <taxon>Linguliformea</taxon>
        <taxon>Lingulata</taxon>
        <taxon>Lingulida</taxon>
        <taxon>Linguloidea</taxon>
        <taxon>Lingulidae</taxon>
        <taxon>Lingula</taxon>
    </lineage>
</organism>
<keyword evidence="3" id="KW-0813">Transport</keyword>
<evidence type="ECO:0000256" key="3">
    <source>
        <dbReference type="ARBA" id="ARBA00022448"/>
    </source>
</evidence>
<dbReference type="OrthoDB" id="6500128at2759"/>
<feature type="transmembrane region" description="Helical" evidence="13">
    <location>
        <begin position="1419"/>
        <end position="1438"/>
    </location>
</feature>
<dbReference type="SMART" id="SM00382">
    <property type="entry name" value="AAA"/>
    <property type="match status" value="3"/>
</dbReference>
<dbReference type="Pfam" id="PF00664">
    <property type="entry name" value="ABC_membrane"/>
    <property type="match status" value="2"/>
</dbReference>
<dbReference type="STRING" id="7574.A0A2R2MST7"/>
<accession>A0A2R2MST7</accession>
<feature type="domain" description="ABC transmembrane type-1" evidence="15">
    <location>
        <begin position="1240"/>
        <end position="1563"/>
    </location>
</feature>
<proteinExistence type="inferred from homology"/>
<dbReference type="Gene3D" id="3.40.50.300">
    <property type="entry name" value="P-loop containing nucleotide triphosphate hydrolases"/>
    <property type="match status" value="4"/>
</dbReference>
<dbReference type="KEGG" id="lak:106177752"/>
<evidence type="ECO:0000256" key="7">
    <source>
        <dbReference type="ARBA" id="ARBA00022840"/>
    </source>
</evidence>
<evidence type="ECO:0000313" key="16">
    <source>
        <dbReference type="Proteomes" id="UP000085678"/>
    </source>
</evidence>
<evidence type="ECO:0000256" key="5">
    <source>
        <dbReference type="ARBA" id="ARBA00022737"/>
    </source>
</evidence>
<dbReference type="PROSITE" id="PS50929">
    <property type="entry name" value="ABC_TM1F"/>
    <property type="match status" value="2"/>
</dbReference>
<feature type="transmembrane region" description="Helical" evidence="13">
    <location>
        <begin position="613"/>
        <end position="636"/>
    </location>
</feature>
<dbReference type="SUPFAM" id="SSF52540">
    <property type="entry name" value="P-loop containing nucleoside triphosphate hydrolases"/>
    <property type="match status" value="4"/>
</dbReference>
<feature type="transmembrane region" description="Helical" evidence="13">
    <location>
        <begin position="194"/>
        <end position="214"/>
    </location>
</feature>
<keyword evidence="11" id="KW-0325">Glycoprotein</keyword>
<keyword evidence="10" id="KW-0675">Receptor</keyword>
<dbReference type="PANTHER" id="PTHR24223">
    <property type="entry name" value="ATP-BINDING CASSETTE SUB-FAMILY C"/>
    <property type="match status" value="1"/>
</dbReference>
<name>A0A2R2MST7_LINAN</name>
<protein>
    <submittedName>
        <fullName evidence="17">ATP-binding cassette sub-family C member 9</fullName>
    </submittedName>
</protein>
<evidence type="ECO:0000259" key="14">
    <source>
        <dbReference type="PROSITE" id="PS50893"/>
    </source>
</evidence>
<dbReference type="GO" id="GO:0005886">
    <property type="term" value="C:plasma membrane"/>
    <property type="evidence" value="ECO:0007669"/>
    <property type="project" value="UniProtKB-ARBA"/>
</dbReference>
<dbReference type="PANTHER" id="PTHR24223:SF461">
    <property type="entry name" value="ATP-BINDING CASSETTE SUB-FAMILY C MEMBER SUR"/>
    <property type="match status" value="1"/>
</dbReference>
<dbReference type="InterPro" id="IPR003593">
    <property type="entry name" value="AAA+_ATPase"/>
</dbReference>
<feature type="domain" description="ABC transmembrane type-1" evidence="15">
    <location>
        <begin position="320"/>
        <end position="637"/>
    </location>
</feature>
<feature type="region of interest" description="Disordered" evidence="12">
    <location>
        <begin position="1105"/>
        <end position="1143"/>
    </location>
</feature>
<feature type="domain" description="ABC transporter" evidence="14">
    <location>
        <begin position="812"/>
        <end position="1101"/>
    </location>
</feature>
<feature type="transmembrane region" description="Helical" evidence="13">
    <location>
        <begin position="1508"/>
        <end position="1529"/>
    </location>
</feature>
<evidence type="ECO:0000256" key="11">
    <source>
        <dbReference type="ARBA" id="ARBA00023180"/>
    </source>
</evidence>
<keyword evidence="5" id="KW-0677">Repeat</keyword>
<sequence length="2087" mass="231515">MGSSVTQGHKCGKTVLPNGGLTLPGIEMDFCGPNGSHYSVEEGLFSNECFVDGLTIVPHTLFVTLAIPVLIILWKSHDSGHRSTTSWVHFQGHSVRWILTICLIVFNILEIGEGLVSDGKLAGLRLHVFLPHCISVVAAVIAIVYYQKIEAWNSPTFLLLLMFYWLTALVTKSMEVASLFKKGLNVGELRFDLQWDVIIVYFLLICVELYVLFAQRYVCFKRKRHLSPPEELHRTRYYYSYASFLSQCTYWWMNRLLSKGYKKPLELKDLGKLPEAEWTVTNYKKLKSVFQAEKIKSESEQDKFSLIHCYGRVTWPMLCLSGFFRLAGDLLQFAAPLCISGIVTYVTVENDRASEMKNPAIRNNSTASSTLDLERPQHNLYVSPAEFVTNGYVLAMLLFLASLVMSTFLQNSHFLLIREGARIKVALQAMIYEKTLQLSSCPINSGQITSGQISNYMSNDVSIICMAFSLFHHVWAMPLLVILCLIMLHSQMGYSAVIGGCVVFILTPIQYKVASYAAFINQDIMQCSDTRLKRISELFQAIKLLKLYAWEVVFSQQVEEIRKKEIKFLLKACFFKTIAFFITNAGPVILMLVTFLLYPYIESVPLTAAKAFSSLALFNMISSPLYMFPLVVNILVKAKISSKRIQEFLFAKEVEAAFLPAFSSSSESNGALMSKIPSVQNHEAVAQMSPKADDQITQSPAELEHVQIISNKKPAAKDKNLHVEFRKNKKKICNHATQTDKTKNKKQLAETKKLLKDKALRKDEEEVDKSQLAVETLQVPKDKSRTKEVSVQVHSSDDEDDGGEKCPVVLEIRNADFSWDTDKKMVNLKDINIRFLKGQLTLVVGPVGCGKSSLLSALLGEMCLVKGSVEWNQKTSIAYVSQSPWLLNCSLKENILFGRPFEKKRYQHVIKMCALQPDLDSLPAGDDTEIGESGANLSGGQKQRVSIARAIYSNADAVIMIFCCILPRYQHVIKMCALQPDLDSLPAGDDTEIGESGANLSGGQKQRVSIARAIYSNADAVIMDDPLSALDARVGRQVFKDGILKYLIRKKKKLVIIVTNHLQYLGHASQVVVMKEGAVKHVGTFHEIQEKDSGLYESWKETVKKTRAEDETTTEEGAPDVQRLTKPTLQLEQTDASQPVSASRSSGIDMLGAFVPLSGMVATDTYGEDLAEAAKRVSGSTSSLELEPLAEICVEEEKDAKEPLMCKQGKLIEEEEKETGSIKLKTHLAFFSACSWGLSVLVLLLKILQQGLRLATDLWLAEWAVAGDQMNNSLVSKNLSRDNILRYQASVEPNVLVLPGDNQSSSPTSTGETDRDVMYYVMVYAILSAVSIIIVLFASLTVELTILYAARNLHQSMLRNLILAPLRFFDTTPIGRIMSRFAADTYQLDQIISFYISNVLTQILTCIAAIVAISLATPYFLIAVAPLVLIYCVIQRFFRVSARELMRLDNLSKSPIFAHFAESMGGLATIRAFRHQKRFWCNLAEKIDLNNSAFLWLQSANRWFGIRLDYLGAVTIFIAAVAAQAAGLAGNADPGIVGLAIAYAVMISNVLNLLLSSTAELEMQMNAVERVDQYSHVTSEVYSAPQGSPKLPENWPSAGEVQFDHVHIKYADSLEPVLRDINLQIQGGKKIGICGRTGSGKSSLMLGLFRIIQTSQGKIVIDGEDIADIPLRKLRSSLSIIPQDPVLFAGTVRFNLDPEGTKSDKELWNALEIAQLKTAITNLEGGLEAQVSNSGDNFSIGQKQLFCLARAFLRHSKILVMDEATASVDMETEAAIHQVVNEVFMDSTVIIIAISNVLNLLLSSTADLEMQMNAVERVDQYSHVTSEVYSAPQGSPKLPENWPSAGEVQFDHVHIKYADSLEPVLRDINLQIQGGKKIGICGRTGSGKSSLMLGLFRIIQTSQGKIVIDGEDIADIPLRKLRSSLSIIPQDPVLFAGTVRFNLDPEGTKSDKELWNALEIAQLKTAITNLEGGLEAQVSNSGDNFSIGQKQLFCLARAFLRHSKILVMDEATASVDMETEAAIHQVVNEVFMDSTVIIIAHRVSTILNCDTIIVLDKGKVIEQDTPAVLLSQENSKFVSFVKANTHK</sequence>
<keyword evidence="6" id="KW-0547">Nucleotide-binding</keyword>
<feature type="region of interest" description="Disordered" evidence="12">
    <location>
        <begin position="785"/>
        <end position="804"/>
    </location>
</feature>
<dbReference type="CDD" id="cd03244">
    <property type="entry name" value="ABCC_MRP_domain2"/>
    <property type="match status" value="2"/>
</dbReference>
<evidence type="ECO:0000259" key="15">
    <source>
        <dbReference type="PROSITE" id="PS50929"/>
    </source>
</evidence>
<evidence type="ECO:0000256" key="2">
    <source>
        <dbReference type="ARBA" id="ARBA00009726"/>
    </source>
</evidence>
<reference evidence="17" key="1">
    <citation type="submission" date="2025-08" db="UniProtKB">
        <authorList>
            <consortium name="RefSeq"/>
        </authorList>
    </citation>
    <scope>IDENTIFICATION</scope>
    <source>
        <tissue evidence="17">Gonads</tissue>
    </source>
</reference>
<comment type="subcellular location">
    <subcellularLocation>
        <location evidence="1">Membrane</location>
        <topology evidence="1">Multi-pass membrane protein</topology>
    </subcellularLocation>
</comment>
<dbReference type="FunFam" id="1.20.1560.10:FF:000006">
    <property type="entry name" value="ATP-binding cassette, sub-family C (CFTR/MRP), member 9"/>
    <property type="match status" value="1"/>
</dbReference>
<dbReference type="InterPro" id="IPR017871">
    <property type="entry name" value="ABC_transporter-like_CS"/>
</dbReference>
<feature type="transmembrane region" description="Helical" evidence="13">
    <location>
        <begin position="157"/>
        <end position="174"/>
    </location>
</feature>
<evidence type="ECO:0000256" key="4">
    <source>
        <dbReference type="ARBA" id="ARBA00022692"/>
    </source>
</evidence>
<feature type="transmembrane region" description="Helical" evidence="13">
    <location>
        <begin position="391"/>
        <end position="409"/>
    </location>
</feature>
<dbReference type="GO" id="GO:0140359">
    <property type="term" value="F:ABC-type transporter activity"/>
    <property type="evidence" value="ECO:0007669"/>
    <property type="project" value="InterPro"/>
</dbReference>
<comment type="similarity">
    <text evidence="2">Belongs to the ABC transporter superfamily. ABCC family. Conjugate transporter (TC 3.A.1.208) subfamily.</text>
</comment>
<evidence type="ECO:0000256" key="6">
    <source>
        <dbReference type="ARBA" id="ARBA00022741"/>
    </source>
</evidence>
<evidence type="ECO:0000256" key="9">
    <source>
        <dbReference type="ARBA" id="ARBA00023136"/>
    </source>
</evidence>